<evidence type="ECO:0000256" key="1">
    <source>
        <dbReference type="SAM" id="MobiDB-lite"/>
    </source>
</evidence>
<dbReference type="InterPro" id="IPR029058">
    <property type="entry name" value="AB_hydrolase_fold"/>
</dbReference>
<sequence>MKSMTSLKPMTSMTSLKTVKTSSGRGRTWRGAALAALLTAGALTGAVPTAQGAGTRTETPVASTHPADGVTESVVRVKAPLPSAFGSRPAACDWLSYLRYRSAEGPAASADADRILVAQPGILEGAGAFDSVARGTVAKAAAQGRHIEFWALDRRSNCLEDRTGIASGDQHAAVDYYYRGRPVDGRTFDGFAGNGRLGWLAKLGIEQTVRDQYDLLVAELPDPGLRRSRLLCGGHSLGGVITGYFAAADFDGNPATTADAGQNQCAGYFALDTTVSTSLDDLSGSIPDDTGLPDIGLGYAAVQAGLDTGALPRSLSAPVLLNPETMTLLAIAGLGAVHDPDAEADLPAYLPSGLNIEATNRFLFSKDAAAFLTGSPAVKDFRLTNAAVLGALMDDQSVPLAFLQSSVGFFDGGPVVDKDFPAANGSAQPTQLFGVEYKAIPGQPHGPLYTWRNYDRVGDADDPGYRSADGTPFTTAGKEVTDIRELARSLAEQPLDFTEQYFPTKLLTDIQLGTSPQVKRLVVHPGGLTANPTLTVLAGDGLLAGRIPADLHPVVAAGYQHLDVLTAAPVQNDGRPEPVSAGLAAFARAPR</sequence>
<evidence type="ECO:0000313" key="2">
    <source>
        <dbReference type="EMBL" id="MDQ0682191.1"/>
    </source>
</evidence>
<accession>A0ABU0PUV4</accession>
<gene>
    <name evidence="2" type="ORF">QFZ56_001154</name>
</gene>
<protein>
    <submittedName>
        <fullName evidence="2">Uncharacterized protein</fullName>
    </submittedName>
</protein>
<proteinExistence type="predicted"/>
<feature type="region of interest" description="Disordered" evidence="1">
    <location>
        <begin position="1"/>
        <end position="24"/>
    </location>
</feature>
<comment type="caution">
    <text evidence="2">The sequence shown here is derived from an EMBL/GenBank/DDBJ whole genome shotgun (WGS) entry which is preliminary data.</text>
</comment>
<dbReference type="Proteomes" id="UP001243364">
    <property type="component" value="Unassembled WGS sequence"/>
</dbReference>
<feature type="compositionally biased region" description="Polar residues" evidence="1">
    <location>
        <begin position="1"/>
        <end position="23"/>
    </location>
</feature>
<dbReference type="SUPFAM" id="SSF53474">
    <property type="entry name" value="alpha/beta-Hydrolases"/>
    <property type="match status" value="1"/>
</dbReference>
<organism evidence="2 3">
    <name type="scientific">Streptomyces achromogenes</name>
    <dbReference type="NCBI Taxonomy" id="67255"/>
    <lineage>
        <taxon>Bacteria</taxon>
        <taxon>Bacillati</taxon>
        <taxon>Actinomycetota</taxon>
        <taxon>Actinomycetes</taxon>
        <taxon>Kitasatosporales</taxon>
        <taxon>Streptomycetaceae</taxon>
        <taxon>Streptomyces</taxon>
    </lineage>
</organism>
<dbReference type="EMBL" id="JAUSYA010000001">
    <property type="protein sequence ID" value="MDQ0682191.1"/>
    <property type="molecule type" value="Genomic_DNA"/>
</dbReference>
<reference evidence="2 3" key="1">
    <citation type="submission" date="2023-07" db="EMBL/GenBank/DDBJ databases">
        <title>Comparative genomics of wheat-associated soil bacteria to identify genetic determinants of phenazine resistance.</title>
        <authorList>
            <person name="Mouncey N."/>
        </authorList>
    </citation>
    <scope>NUCLEOTIDE SEQUENCE [LARGE SCALE GENOMIC DNA]</scope>
    <source>
        <strain evidence="2 3">W4I19-2</strain>
    </source>
</reference>
<evidence type="ECO:0000313" key="3">
    <source>
        <dbReference type="Proteomes" id="UP001243364"/>
    </source>
</evidence>
<name>A0ABU0PUV4_STRAH</name>
<keyword evidence="3" id="KW-1185">Reference proteome</keyword>